<evidence type="ECO:0008006" key="5">
    <source>
        <dbReference type="Google" id="ProtNLM"/>
    </source>
</evidence>
<feature type="region of interest" description="Disordered" evidence="1">
    <location>
        <begin position="60"/>
        <end position="86"/>
    </location>
</feature>
<comment type="caution">
    <text evidence="3">The sequence shown here is derived from an EMBL/GenBank/DDBJ whole genome shotgun (WGS) entry which is preliminary data.</text>
</comment>
<protein>
    <recommendedName>
        <fullName evidence="5">NADH:ubiquinone oxidoreductase</fullName>
    </recommendedName>
</protein>
<evidence type="ECO:0000256" key="2">
    <source>
        <dbReference type="SAM" id="Phobius"/>
    </source>
</evidence>
<accession>A0ABU5N7J9</accession>
<keyword evidence="2" id="KW-1133">Transmembrane helix</keyword>
<evidence type="ECO:0000313" key="3">
    <source>
        <dbReference type="EMBL" id="MDZ8162084.1"/>
    </source>
</evidence>
<name>A0ABU5N7J9_9MICO</name>
<keyword evidence="2" id="KW-0472">Membrane</keyword>
<evidence type="ECO:0000256" key="1">
    <source>
        <dbReference type="SAM" id="MobiDB-lite"/>
    </source>
</evidence>
<organism evidence="3 4">
    <name type="scientific">Microbacterium aquimaris</name>
    <dbReference type="NCBI Taxonomy" id="459816"/>
    <lineage>
        <taxon>Bacteria</taxon>
        <taxon>Bacillati</taxon>
        <taxon>Actinomycetota</taxon>
        <taxon>Actinomycetes</taxon>
        <taxon>Micrococcales</taxon>
        <taxon>Microbacteriaceae</taxon>
        <taxon>Microbacterium</taxon>
    </lineage>
</organism>
<proteinExistence type="predicted"/>
<feature type="transmembrane region" description="Helical" evidence="2">
    <location>
        <begin position="33"/>
        <end position="53"/>
    </location>
</feature>
<evidence type="ECO:0000313" key="4">
    <source>
        <dbReference type="Proteomes" id="UP001291912"/>
    </source>
</evidence>
<gene>
    <name evidence="3" type="ORF">R2Q92_09540</name>
</gene>
<dbReference type="EMBL" id="JAWJYN010000002">
    <property type="protein sequence ID" value="MDZ8162084.1"/>
    <property type="molecule type" value="Genomic_DNA"/>
</dbReference>
<keyword evidence="4" id="KW-1185">Reference proteome</keyword>
<dbReference type="Proteomes" id="UP001291912">
    <property type="component" value="Unassembled WGS sequence"/>
</dbReference>
<sequence length="86" mass="9530">MRQYLFGTGILSAVTGGMTLLRSIRNDEPFTWRTALAWASWGISLALAIGAIVDTRRAARGHTVPQDSPVHGKEEKLMKKRLARSH</sequence>
<keyword evidence="2" id="KW-0812">Transmembrane</keyword>
<reference evidence="3 4" key="1">
    <citation type="submission" date="2023-10" db="EMBL/GenBank/DDBJ databases">
        <title>Microbacterium xanthum sp. nov., isolated from seaweed.</title>
        <authorList>
            <person name="Lee S.D."/>
        </authorList>
    </citation>
    <scope>NUCLEOTIDE SEQUENCE [LARGE SCALE GENOMIC DNA]</scope>
    <source>
        <strain evidence="3 4">KCTC 19124</strain>
    </source>
</reference>
<dbReference type="RefSeq" id="WP_194424575.1">
    <property type="nucleotide sequence ID" value="NZ_BAAAPT010000002.1"/>
</dbReference>